<gene>
    <name evidence="2" type="ORF">CIB50_0002262</name>
</gene>
<feature type="transmembrane region" description="Helical" evidence="1">
    <location>
        <begin position="52"/>
        <end position="74"/>
    </location>
</feature>
<sequence length="143" mass="15063">MLSPASRPSPELSEVRPWTAGVVTVLVALEALALLAVAVGLVASLFSVHVLPLGGIVFATLVMAGGSLWLAAAARGTWGGRRWPRAAVLVSQAFLLIVAMSLLRVTLGWWGILIAAVPVVTILCLFAPSTTAWMHRTRDDAAR</sequence>
<reference evidence="3" key="1">
    <citation type="submission" date="2017-08" db="EMBL/GenBank/DDBJ databases">
        <title>Draft Genome Sequence of Kocuria varians 80.</title>
        <authorList>
            <person name="Minaev M."/>
            <person name="Kurbakov K.A."/>
            <person name="Solodovnikova G.I."/>
            <person name="Kuznetsova O.A."/>
            <person name="Lisitsyn A.B."/>
        </authorList>
    </citation>
    <scope>NUCLEOTIDE SEQUENCE [LARGE SCALE GENOMIC DNA]</scope>
    <source>
        <strain evidence="3">80</strain>
    </source>
</reference>
<organism evidence="2 3">
    <name type="scientific">Kocuria varians</name>
    <name type="common">Micrococcus varians</name>
    <dbReference type="NCBI Taxonomy" id="1272"/>
    <lineage>
        <taxon>Bacteria</taxon>
        <taxon>Bacillati</taxon>
        <taxon>Actinomycetota</taxon>
        <taxon>Actinomycetes</taxon>
        <taxon>Micrococcales</taxon>
        <taxon>Micrococcaceae</taxon>
        <taxon>Kocuria</taxon>
    </lineage>
</organism>
<feature type="transmembrane region" description="Helical" evidence="1">
    <location>
        <begin position="86"/>
        <end position="103"/>
    </location>
</feature>
<dbReference type="KEGG" id="kvr:CIB50_0002262"/>
<evidence type="ECO:0000313" key="3">
    <source>
        <dbReference type="Proteomes" id="UP000216825"/>
    </source>
</evidence>
<protein>
    <recommendedName>
        <fullName evidence="4">Integral membrane protein</fullName>
    </recommendedName>
</protein>
<dbReference type="AlphaFoldDB" id="A0A7D7PZZ1"/>
<name>A0A7D7PZZ1_KOCVA</name>
<evidence type="ECO:0000256" key="1">
    <source>
        <dbReference type="SAM" id="Phobius"/>
    </source>
</evidence>
<dbReference type="EMBL" id="CP059343">
    <property type="protein sequence ID" value="QMS57516.1"/>
    <property type="molecule type" value="Genomic_DNA"/>
</dbReference>
<keyword evidence="1" id="KW-0812">Transmembrane</keyword>
<feature type="transmembrane region" description="Helical" evidence="1">
    <location>
        <begin position="109"/>
        <end position="128"/>
    </location>
</feature>
<feature type="transmembrane region" description="Helical" evidence="1">
    <location>
        <begin position="21"/>
        <end position="46"/>
    </location>
</feature>
<reference evidence="2 3" key="2">
    <citation type="submission" date="2020-07" db="EMBL/GenBank/DDBJ databases">
        <title>Genome of starter culture bacteria Kocuria salsicia reveals its technological properties and safety for usage in meat industry.</title>
        <authorList>
            <person name="Michael M."/>
            <person name="Konstantin K."/>
            <person name="Evgenii K."/>
            <person name="Galina S."/>
            <person name="Oksana K."/>
            <person name="Andrei L."/>
        </authorList>
    </citation>
    <scope>NUCLEOTIDE SEQUENCE [LARGE SCALE GENOMIC DNA]</scope>
    <source>
        <strain evidence="2 3">80</strain>
    </source>
</reference>
<proteinExistence type="predicted"/>
<evidence type="ECO:0008006" key="4">
    <source>
        <dbReference type="Google" id="ProtNLM"/>
    </source>
</evidence>
<keyword evidence="3" id="KW-1185">Reference proteome</keyword>
<evidence type="ECO:0000313" key="2">
    <source>
        <dbReference type="EMBL" id="QMS57516.1"/>
    </source>
</evidence>
<keyword evidence="1" id="KW-0472">Membrane</keyword>
<keyword evidence="1" id="KW-1133">Transmembrane helix</keyword>
<dbReference type="Proteomes" id="UP000216825">
    <property type="component" value="Chromosome"/>
</dbReference>
<dbReference type="RefSeq" id="WP_094394278.1">
    <property type="nucleotide sequence ID" value="NZ_CP059343.1"/>
</dbReference>
<accession>A0A7D7PZZ1</accession>